<dbReference type="AlphaFoldDB" id="A0A667X8N5"/>
<feature type="region of interest" description="Disordered" evidence="4">
    <location>
        <begin position="74"/>
        <end position="106"/>
    </location>
</feature>
<keyword evidence="3" id="KW-0342">GTP-binding</keyword>
<comment type="similarity">
    <text evidence="1">Belongs to the TRAFAC class TrmE-Era-EngA-EngB-Septin-like GTPase superfamily. AIG1/Toc34/Toc159-like paraseptin GTPase family. IAN subfamily.</text>
</comment>
<dbReference type="Ensembl" id="ENSMMDT00005005396.1">
    <property type="protein sequence ID" value="ENSMMDP00005005251.1"/>
    <property type="gene ID" value="ENSMMDG00005002931.1"/>
</dbReference>
<sequence>MVISTHEGGGTSSSVRQLLEECGGRHFNMSSDDRTLHVTGLESQSSEGLRIVLIGKTGNGKSATGNTILGKKHFKSKASQRSLTVEGDTMSSTTRIRQTAHKSESC</sequence>
<protein>
    <recommendedName>
        <fullName evidence="5">AIG1-type G domain-containing protein</fullName>
    </recommendedName>
</protein>
<reference evidence="6" key="2">
    <citation type="submission" date="2025-08" db="UniProtKB">
        <authorList>
            <consortium name="Ensembl"/>
        </authorList>
    </citation>
    <scope>IDENTIFICATION</scope>
</reference>
<evidence type="ECO:0000313" key="7">
    <source>
        <dbReference type="Proteomes" id="UP000472263"/>
    </source>
</evidence>
<dbReference type="SUPFAM" id="SSF52540">
    <property type="entry name" value="P-loop containing nucleoside triphosphate hydrolases"/>
    <property type="match status" value="1"/>
</dbReference>
<dbReference type="InParanoid" id="A0A667X8N5"/>
<name>A0A667X8N5_9TELE</name>
<dbReference type="Gene3D" id="3.40.50.300">
    <property type="entry name" value="P-loop containing nucleotide triphosphate hydrolases"/>
    <property type="match status" value="1"/>
</dbReference>
<dbReference type="Proteomes" id="UP000472263">
    <property type="component" value="Chromosome 9"/>
</dbReference>
<reference evidence="6" key="1">
    <citation type="submission" date="2019-06" db="EMBL/GenBank/DDBJ databases">
        <authorList>
            <consortium name="Wellcome Sanger Institute Data Sharing"/>
        </authorList>
    </citation>
    <scope>NUCLEOTIDE SEQUENCE [LARGE SCALE GENOMIC DNA]</scope>
</reference>
<evidence type="ECO:0000256" key="3">
    <source>
        <dbReference type="ARBA" id="ARBA00023134"/>
    </source>
</evidence>
<feature type="compositionally biased region" description="Polar residues" evidence="4">
    <location>
        <begin position="79"/>
        <end position="97"/>
    </location>
</feature>
<evidence type="ECO:0000313" key="6">
    <source>
        <dbReference type="Ensembl" id="ENSMMDP00005005251.1"/>
    </source>
</evidence>
<dbReference type="GO" id="GO:0005525">
    <property type="term" value="F:GTP binding"/>
    <property type="evidence" value="ECO:0007669"/>
    <property type="project" value="UniProtKB-KW"/>
</dbReference>
<dbReference type="PANTHER" id="PTHR10903">
    <property type="entry name" value="GTPASE, IMAP FAMILY MEMBER-RELATED"/>
    <property type="match status" value="1"/>
</dbReference>
<proteinExistence type="inferred from homology"/>
<dbReference type="InterPro" id="IPR027417">
    <property type="entry name" value="P-loop_NTPase"/>
</dbReference>
<dbReference type="PANTHER" id="PTHR10903:SF170">
    <property type="entry name" value="GTPASE IMAP FAMILY MEMBER 7"/>
    <property type="match status" value="1"/>
</dbReference>
<dbReference type="Pfam" id="PF04548">
    <property type="entry name" value="AIG1"/>
    <property type="match status" value="1"/>
</dbReference>
<feature type="domain" description="AIG1-type G" evidence="5">
    <location>
        <begin position="49"/>
        <end position="94"/>
    </location>
</feature>
<evidence type="ECO:0000256" key="4">
    <source>
        <dbReference type="SAM" id="MobiDB-lite"/>
    </source>
</evidence>
<accession>A0A667X8N5</accession>
<keyword evidence="7" id="KW-1185">Reference proteome</keyword>
<evidence type="ECO:0000259" key="5">
    <source>
        <dbReference type="Pfam" id="PF04548"/>
    </source>
</evidence>
<reference evidence="6" key="3">
    <citation type="submission" date="2025-09" db="UniProtKB">
        <authorList>
            <consortium name="Ensembl"/>
        </authorList>
    </citation>
    <scope>IDENTIFICATION</scope>
</reference>
<evidence type="ECO:0000256" key="1">
    <source>
        <dbReference type="ARBA" id="ARBA00008535"/>
    </source>
</evidence>
<dbReference type="InterPro" id="IPR006703">
    <property type="entry name" value="G_AIG1"/>
</dbReference>
<organism evidence="6 7">
    <name type="scientific">Myripristis murdjan</name>
    <name type="common">pinecone soldierfish</name>
    <dbReference type="NCBI Taxonomy" id="586833"/>
    <lineage>
        <taxon>Eukaryota</taxon>
        <taxon>Metazoa</taxon>
        <taxon>Chordata</taxon>
        <taxon>Craniata</taxon>
        <taxon>Vertebrata</taxon>
        <taxon>Euteleostomi</taxon>
        <taxon>Actinopterygii</taxon>
        <taxon>Neopterygii</taxon>
        <taxon>Teleostei</taxon>
        <taxon>Neoteleostei</taxon>
        <taxon>Acanthomorphata</taxon>
        <taxon>Holocentriformes</taxon>
        <taxon>Holocentridae</taxon>
        <taxon>Myripristis</taxon>
    </lineage>
</organism>
<dbReference type="InterPro" id="IPR045058">
    <property type="entry name" value="GIMA/IAN/Toc"/>
</dbReference>
<keyword evidence="2" id="KW-0547">Nucleotide-binding</keyword>
<dbReference type="GeneTree" id="ENSGT00940000178735"/>
<evidence type="ECO:0000256" key="2">
    <source>
        <dbReference type="ARBA" id="ARBA00022741"/>
    </source>
</evidence>